<protein>
    <submittedName>
        <fullName evidence="1">Uncharacterized protein</fullName>
    </submittedName>
</protein>
<name>A0A5B7HC74_PORTR</name>
<dbReference type="EMBL" id="VSRR010025866">
    <property type="protein sequence ID" value="MPC67185.1"/>
    <property type="molecule type" value="Genomic_DNA"/>
</dbReference>
<comment type="caution">
    <text evidence="1">The sequence shown here is derived from an EMBL/GenBank/DDBJ whole genome shotgun (WGS) entry which is preliminary data.</text>
</comment>
<accession>A0A5B7HC74</accession>
<evidence type="ECO:0000313" key="1">
    <source>
        <dbReference type="EMBL" id="MPC67185.1"/>
    </source>
</evidence>
<dbReference type="Proteomes" id="UP000324222">
    <property type="component" value="Unassembled WGS sequence"/>
</dbReference>
<reference evidence="1 2" key="1">
    <citation type="submission" date="2019-05" db="EMBL/GenBank/DDBJ databases">
        <title>Another draft genome of Portunus trituberculatus and its Hox gene families provides insights of decapod evolution.</title>
        <authorList>
            <person name="Jeong J.-H."/>
            <person name="Song I."/>
            <person name="Kim S."/>
            <person name="Choi T."/>
            <person name="Kim D."/>
            <person name="Ryu S."/>
            <person name="Kim W."/>
        </authorList>
    </citation>
    <scope>NUCLEOTIDE SEQUENCE [LARGE SCALE GENOMIC DNA]</scope>
    <source>
        <tissue evidence="1">Muscle</tissue>
    </source>
</reference>
<dbReference type="OrthoDB" id="7477527at2759"/>
<sequence>MMAFDLPHLAKSFAENRLEARQSAAREVPEAARRGVVRAEPLSTGLFDPMATDRVFSVPTIIQVTPQPPARPRPTPTMAQRQIPSYRQPFPRKRAQPAYQQRYKKVLPTTSQGGRDNSWADALLRFKGTSVEWQLCPKVFQSLTLRYGTPQVNLFASYSTAQLPLFLTYDRRTPAGHNVPGTHRKVALHDESFDGTQQNCLVQICQVMMWNV</sequence>
<proteinExistence type="predicted"/>
<gene>
    <name evidence="1" type="ORF">E2C01_061353</name>
</gene>
<organism evidence="1 2">
    <name type="scientific">Portunus trituberculatus</name>
    <name type="common">Swimming crab</name>
    <name type="synonym">Neptunus trituberculatus</name>
    <dbReference type="NCBI Taxonomy" id="210409"/>
    <lineage>
        <taxon>Eukaryota</taxon>
        <taxon>Metazoa</taxon>
        <taxon>Ecdysozoa</taxon>
        <taxon>Arthropoda</taxon>
        <taxon>Crustacea</taxon>
        <taxon>Multicrustacea</taxon>
        <taxon>Malacostraca</taxon>
        <taxon>Eumalacostraca</taxon>
        <taxon>Eucarida</taxon>
        <taxon>Decapoda</taxon>
        <taxon>Pleocyemata</taxon>
        <taxon>Brachyura</taxon>
        <taxon>Eubrachyura</taxon>
        <taxon>Portunoidea</taxon>
        <taxon>Portunidae</taxon>
        <taxon>Portuninae</taxon>
        <taxon>Portunus</taxon>
    </lineage>
</organism>
<keyword evidence="2" id="KW-1185">Reference proteome</keyword>
<evidence type="ECO:0000313" key="2">
    <source>
        <dbReference type="Proteomes" id="UP000324222"/>
    </source>
</evidence>
<dbReference type="AlphaFoldDB" id="A0A5B7HC74"/>